<dbReference type="Proteomes" id="UP000614350">
    <property type="component" value="Unassembled WGS sequence"/>
</dbReference>
<evidence type="ECO:0000313" key="1">
    <source>
        <dbReference type="EMBL" id="KAF7404819.1"/>
    </source>
</evidence>
<organism evidence="1 2">
    <name type="scientific">Vespula vulgaris</name>
    <name type="common">Yellow jacket</name>
    <name type="synonym">Wasp</name>
    <dbReference type="NCBI Taxonomy" id="7454"/>
    <lineage>
        <taxon>Eukaryota</taxon>
        <taxon>Metazoa</taxon>
        <taxon>Ecdysozoa</taxon>
        <taxon>Arthropoda</taxon>
        <taxon>Hexapoda</taxon>
        <taxon>Insecta</taxon>
        <taxon>Pterygota</taxon>
        <taxon>Neoptera</taxon>
        <taxon>Endopterygota</taxon>
        <taxon>Hymenoptera</taxon>
        <taxon>Apocrita</taxon>
        <taxon>Aculeata</taxon>
        <taxon>Vespoidea</taxon>
        <taxon>Vespidae</taxon>
        <taxon>Vespinae</taxon>
        <taxon>Vespula</taxon>
    </lineage>
</organism>
<dbReference type="AlphaFoldDB" id="A0A834KHD5"/>
<keyword evidence="2" id="KW-1185">Reference proteome</keyword>
<reference evidence="1" key="1">
    <citation type="journal article" date="2020" name="G3 (Bethesda)">
        <title>High-Quality Assemblies for Three Invasive Social Wasps from the &lt;i&gt;Vespula&lt;/i&gt; Genus.</title>
        <authorList>
            <person name="Harrop T.W.R."/>
            <person name="Guhlin J."/>
            <person name="McLaughlin G.M."/>
            <person name="Permina E."/>
            <person name="Stockwell P."/>
            <person name="Gilligan J."/>
            <person name="Le Lec M.F."/>
            <person name="Gruber M.A.M."/>
            <person name="Quinn O."/>
            <person name="Lovegrove M."/>
            <person name="Duncan E.J."/>
            <person name="Remnant E.J."/>
            <person name="Van Eeckhoven J."/>
            <person name="Graham B."/>
            <person name="Knapp R.A."/>
            <person name="Langford K.W."/>
            <person name="Kronenberg Z."/>
            <person name="Press M.O."/>
            <person name="Eacker S.M."/>
            <person name="Wilson-Rankin E.E."/>
            <person name="Purcell J."/>
            <person name="Lester P.J."/>
            <person name="Dearden P.K."/>
        </authorList>
    </citation>
    <scope>NUCLEOTIDE SEQUENCE</scope>
    <source>
        <strain evidence="1">Marl-1</strain>
    </source>
</reference>
<accession>A0A834KHD5</accession>
<evidence type="ECO:0000313" key="2">
    <source>
        <dbReference type="Proteomes" id="UP000614350"/>
    </source>
</evidence>
<dbReference type="EMBL" id="JACSEA010000003">
    <property type="protein sequence ID" value="KAF7404819.1"/>
    <property type="molecule type" value="Genomic_DNA"/>
</dbReference>
<protein>
    <submittedName>
        <fullName evidence="1">Uncharacterized protein</fullName>
    </submittedName>
</protein>
<gene>
    <name evidence="1" type="ORF">HZH66_003725</name>
</gene>
<proteinExistence type="predicted"/>
<comment type="caution">
    <text evidence="1">The sequence shown here is derived from an EMBL/GenBank/DDBJ whole genome shotgun (WGS) entry which is preliminary data.</text>
</comment>
<sequence>MDMIGTKGMKLRPGVDNESTTGHINKDEFVSVYLAINKQSSLFIERHRSNPNVDFILFFEIRKLRTVVLNNEFSVRSYHFRTKISKLSDYGSLDGVISMW</sequence>
<name>A0A834KHD5_VESVU</name>